<keyword evidence="2" id="KW-1185">Reference proteome</keyword>
<dbReference type="AlphaFoldDB" id="D9X2F2"/>
<dbReference type="eggNOG" id="COG0179">
    <property type="taxonomic scope" value="Bacteria"/>
</dbReference>
<proteinExistence type="predicted"/>
<evidence type="ECO:0000313" key="1">
    <source>
        <dbReference type="EMBL" id="EFL33621.1"/>
    </source>
</evidence>
<dbReference type="Pfam" id="PF11010">
    <property type="entry name" value="DUF2848"/>
    <property type="match status" value="1"/>
</dbReference>
<dbReference type="STRING" id="591159.SSQG_04139"/>
<dbReference type="InterPro" id="IPR036663">
    <property type="entry name" value="Fumarylacetoacetase_C_sf"/>
</dbReference>
<reference evidence="2" key="1">
    <citation type="submission" date="2009-02" db="EMBL/GenBank/DDBJ databases">
        <title>Annotation of Streptomyces viridochromogenes strain DSM 40736.</title>
        <authorList>
            <consortium name="The Broad Institute Genome Sequencing Platform"/>
            <consortium name="Broad Institute Microbial Sequencing Center"/>
            <person name="Fischbach M."/>
            <person name="Godfrey P."/>
            <person name="Ward D."/>
            <person name="Young S."/>
            <person name="Zeng Q."/>
            <person name="Koehrsen M."/>
            <person name="Alvarado L."/>
            <person name="Berlin A.M."/>
            <person name="Bochicchio J."/>
            <person name="Borenstein D."/>
            <person name="Chapman S.B."/>
            <person name="Chen Z."/>
            <person name="Engels R."/>
            <person name="Freedman E."/>
            <person name="Gellesch M."/>
            <person name="Goldberg J."/>
            <person name="Griggs A."/>
            <person name="Gujja S."/>
            <person name="Heilman E.R."/>
            <person name="Heiman D.I."/>
            <person name="Hepburn T.A."/>
            <person name="Howarth C."/>
            <person name="Jen D."/>
            <person name="Larson L."/>
            <person name="Lewis B."/>
            <person name="Mehta T."/>
            <person name="Park D."/>
            <person name="Pearson M."/>
            <person name="Richards J."/>
            <person name="Roberts A."/>
            <person name="Saif S."/>
            <person name="Shea T.D."/>
            <person name="Shenoy N."/>
            <person name="Sisk P."/>
            <person name="Stolte C."/>
            <person name="Sykes S.N."/>
            <person name="Thomson T."/>
            <person name="Walk T."/>
            <person name="White J."/>
            <person name="Yandava C."/>
            <person name="Straight P."/>
            <person name="Clardy J."/>
            <person name="Hung D."/>
            <person name="Kolter R."/>
            <person name="Mekalanos J."/>
            <person name="Walker S."/>
            <person name="Walsh C.T."/>
            <person name="Wieland-Brown L.C."/>
            <person name="Haas B."/>
            <person name="Nusbaum C."/>
            <person name="Birren B."/>
        </authorList>
    </citation>
    <scope>NUCLEOTIDE SEQUENCE [LARGE SCALE GENOMIC DNA]</scope>
    <source>
        <strain evidence="2">DSM 40736 / JCM 4977 / BCRC 1201 / Tue 494</strain>
    </source>
</reference>
<dbReference type="InterPro" id="IPR021269">
    <property type="entry name" value="DUF2848"/>
</dbReference>
<sequence length="242" mass="26072">MPIRGPLPDPWECLMAVLTFELPDGTTREVDVVQVLNAGYAGRSQEDVAAHVAELAELGVPGPSVTPALYPVSPYLAQQTDRVHAQHGHTSGEAEWALVVAGDGELLLTAACDHTDRDLEVHGVAWSKNAGPDVLARRAWRLADVESRLDDLTLRAWVTHDGTSTEIQHGTLAELLAPAYWLDVLRSRDALTPGTVLISGTIPMTPGVDQFADAWSVELADPTTGDTIRLHYDVRPMPAPIG</sequence>
<name>D9X2F2_STRVT</name>
<dbReference type="SUPFAM" id="SSF56529">
    <property type="entry name" value="FAH"/>
    <property type="match status" value="1"/>
</dbReference>
<dbReference type="HOGENOM" id="CLU_074521_0_0_11"/>
<protein>
    <recommendedName>
        <fullName evidence="3">DUF2848 domain-containing protein</fullName>
    </recommendedName>
</protein>
<organism evidence="1 2">
    <name type="scientific">Streptomyces viridochromogenes (strain DSM 40736 / JCM 4977 / BCRC 1201 / Tue 494)</name>
    <dbReference type="NCBI Taxonomy" id="591159"/>
    <lineage>
        <taxon>Bacteria</taxon>
        <taxon>Bacillati</taxon>
        <taxon>Actinomycetota</taxon>
        <taxon>Actinomycetes</taxon>
        <taxon>Kitasatosporales</taxon>
        <taxon>Streptomycetaceae</taxon>
        <taxon>Streptomyces</taxon>
    </lineage>
</organism>
<evidence type="ECO:0008006" key="3">
    <source>
        <dbReference type="Google" id="ProtNLM"/>
    </source>
</evidence>
<dbReference type="Proteomes" id="UP000004184">
    <property type="component" value="Unassembled WGS sequence"/>
</dbReference>
<evidence type="ECO:0000313" key="2">
    <source>
        <dbReference type="Proteomes" id="UP000004184"/>
    </source>
</evidence>
<gene>
    <name evidence="1" type="ORF">SSQG_04139</name>
</gene>
<dbReference type="GO" id="GO:0003824">
    <property type="term" value="F:catalytic activity"/>
    <property type="evidence" value="ECO:0007669"/>
    <property type="project" value="InterPro"/>
</dbReference>
<accession>D9X2F2</accession>
<dbReference type="EMBL" id="GG657757">
    <property type="protein sequence ID" value="EFL33621.1"/>
    <property type="molecule type" value="Genomic_DNA"/>
</dbReference>